<evidence type="ECO:0000256" key="10">
    <source>
        <dbReference type="ARBA" id="ARBA00022723"/>
    </source>
</evidence>
<keyword evidence="9" id="KW-0819">tRNA processing</keyword>
<dbReference type="PANTHER" id="PTHR30544">
    <property type="entry name" value="23S RRNA METHYLTRANSFERASE"/>
    <property type="match status" value="1"/>
</dbReference>
<keyword evidence="10" id="KW-0479">Metal-binding</keyword>
<dbReference type="GO" id="GO:0051539">
    <property type="term" value="F:4 iron, 4 sulfur cluster binding"/>
    <property type="evidence" value="ECO:0007669"/>
    <property type="project" value="UniProtKB-KW"/>
</dbReference>
<dbReference type="PANTHER" id="PTHR30544:SF5">
    <property type="entry name" value="RADICAL SAM CORE DOMAIN-CONTAINING PROTEIN"/>
    <property type="match status" value="1"/>
</dbReference>
<dbReference type="InParanoid" id="D7FI54"/>
<evidence type="ECO:0000256" key="5">
    <source>
        <dbReference type="ARBA" id="ARBA00022552"/>
    </source>
</evidence>
<reference evidence="14 15" key="1">
    <citation type="journal article" date="2010" name="Nature">
        <title>The Ectocarpus genome and the independent evolution of multicellularity in brown algae.</title>
        <authorList>
            <person name="Cock J.M."/>
            <person name="Sterck L."/>
            <person name="Rouze P."/>
            <person name="Scornet D."/>
            <person name="Allen A.E."/>
            <person name="Amoutzias G."/>
            <person name="Anthouard V."/>
            <person name="Artiguenave F."/>
            <person name="Aury J.M."/>
            <person name="Badger J.H."/>
            <person name="Beszteri B."/>
            <person name="Billiau K."/>
            <person name="Bonnet E."/>
            <person name="Bothwell J.H."/>
            <person name="Bowler C."/>
            <person name="Boyen C."/>
            <person name="Brownlee C."/>
            <person name="Carrano C.J."/>
            <person name="Charrier B."/>
            <person name="Cho G.Y."/>
            <person name="Coelho S.M."/>
            <person name="Collen J."/>
            <person name="Corre E."/>
            <person name="Da Silva C."/>
            <person name="Delage L."/>
            <person name="Delaroque N."/>
            <person name="Dittami S.M."/>
            <person name="Doulbeau S."/>
            <person name="Elias M."/>
            <person name="Farnham G."/>
            <person name="Gachon C.M."/>
            <person name="Gschloessl B."/>
            <person name="Heesch S."/>
            <person name="Jabbari K."/>
            <person name="Jubin C."/>
            <person name="Kawai H."/>
            <person name="Kimura K."/>
            <person name="Kloareg B."/>
            <person name="Kupper F.C."/>
            <person name="Lang D."/>
            <person name="Le Bail A."/>
            <person name="Leblanc C."/>
            <person name="Lerouge P."/>
            <person name="Lohr M."/>
            <person name="Lopez P.J."/>
            <person name="Martens C."/>
            <person name="Maumus F."/>
            <person name="Michel G."/>
            <person name="Miranda-Saavedra D."/>
            <person name="Morales J."/>
            <person name="Moreau H."/>
            <person name="Motomura T."/>
            <person name="Nagasato C."/>
            <person name="Napoli C.A."/>
            <person name="Nelson D.R."/>
            <person name="Nyvall-Collen P."/>
            <person name="Peters A.F."/>
            <person name="Pommier C."/>
            <person name="Potin P."/>
            <person name="Poulain J."/>
            <person name="Quesneville H."/>
            <person name="Read B."/>
            <person name="Rensing S.A."/>
            <person name="Ritter A."/>
            <person name="Rousvoal S."/>
            <person name="Samanta M."/>
            <person name="Samson G."/>
            <person name="Schroeder D.C."/>
            <person name="Segurens B."/>
            <person name="Strittmatter M."/>
            <person name="Tonon T."/>
            <person name="Tregear J.W."/>
            <person name="Valentin K."/>
            <person name="von Dassow P."/>
            <person name="Yamagishi T."/>
            <person name="Van de Peer Y."/>
            <person name="Wincker P."/>
        </authorList>
    </citation>
    <scope>NUCLEOTIDE SEQUENCE [LARGE SCALE GENOMIC DNA]</scope>
    <source>
        <strain evidence="15">Ec32 / CCAP1310/4</strain>
    </source>
</reference>
<comment type="cofactor">
    <cofactor evidence="1">
        <name>[4Fe-4S] cluster</name>
        <dbReference type="ChEBI" id="CHEBI:49883"/>
    </cofactor>
</comment>
<accession>D7FI54</accession>
<dbReference type="PROSITE" id="PS51918">
    <property type="entry name" value="RADICAL_SAM"/>
    <property type="match status" value="1"/>
</dbReference>
<dbReference type="GO" id="GO:0070475">
    <property type="term" value="P:rRNA base methylation"/>
    <property type="evidence" value="ECO:0007669"/>
    <property type="project" value="InterPro"/>
</dbReference>
<dbReference type="AlphaFoldDB" id="D7FI54"/>
<dbReference type="NCBIfam" id="TIGR00048">
    <property type="entry name" value="rRNA_mod_RlmN"/>
    <property type="match status" value="1"/>
</dbReference>
<proteinExistence type="inferred from homology"/>
<dbReference type="EMBL" id="FN649760">
    <property type="protein sequence ID" value="CBJ28680.1"/>
    <property type="molecule type" value="Genomic_DNA"/>
</dbReference>
<evidence type="ECO:0000256" key="7">
    <source>
        <dbReference type="ARBA" id="ARBA00022679"/>
    </source>
</evidence>
<evidence type="ECO:0000313" key="14">
    <source>
        <dbReference type="EMBL" id="CBJ28680.1"/>
    </source>
</evidence>
<evidence type="ECO:0000256" key="6">
    <source>
        <dbReference type="ARBA" id="ARBA00022603"/>
    </source>
</evidence>
<dbReference type="GO" id="GO:0008173">
    <property type="term" value="F:RNA methyltransferase activity"/>
    <property type="evidence" value="ECO:0007669"/>
    <property type="project" value="InterPro"/>
</dbReference>
<dbReference type="InterPro" id="IPR004383">
    <property type="entry name" value="rRNA_lsu_MTrfase_RlmN/Cfr"/>
</dbReference>
<dbReference type="FunFam" id="3.20.20.70:FF:000014">
    <property type="entry name" value="Probable dual-specificity RNA methyltransferase RlmN"/>
    <property type="match status" value="1"/>
</dbReference>
<dbReference type="eggNOG" id="ENOG502QSIE">
    <property type="taxonomic scope" value="Eukaryota"/>
</dbReference>
<evidence type="ECO:0000256" key="8">
    <source>
        <dbReference type="ARBA" id="ARBA00022691"/>
    </source>
</evidence>
<dbReference type="PIRSF" id="PIRSF006004">
    <property type="entry name" value="CHP00048"/>
    <property type="match status" value="1"/>
</dbReference>
<evidence type="ECO:0000256" key="12">
    <source>
        <dbReference type="ARBA" id="ARBA00023014"/>
    </source>
</evidence>
<dbReference type="CDD" id="cd01335">
    <property type="entry name" value="Radical_SAM"/>
    <property type="match status" value="1"/>
</dbReference>
<evidence type="ECO:0000259" key="13">
    <source>
        <dbReference type="PROSITE" id="PS51918"/>
    </source>
</evidence>
<dbReference type="InterPro" id="IPR013785">
    <property type="entry name" value="Aldolase_TIM"/>
</dbReference>
<keyword evidence="7" id="KW-0808">Transferase</keyword>
<feature type="domain" description="Radical SAM core" evidence="13">
    <location>
        <begin position="79"/>
        <end position="312"/>
    </location>
</feature>
<evidence type="ECO:0000256" key="3">
    <source>
        <dbReference type="ARBA" id="ARBA00022485"/>
    </source>
</evidence>
<dbReference type="SFLD" id="SFLDG01062">
    <property type="entry name" value="methyltransferase_(Class_A)"/>
    <property type="match status" value="1"/>
</dbReference>
<evidence type="ECO:0000313" key="15">
    <source>
        <dbReference type="Proteomes" id="UP000002630"/>
    </source>
</evidence>
<dbReference type="GO" id="GO:0046872">
    <property type="term" value="F:metal ion binding"/>
    <property type="evidence" value="ECO:0007669"/>
    <property type="project" value="UniProtKB-KW"/>
</dbReference>
<organism evidence="14 15">
    <name type="scientific">Ectocarpus siliculosus</name>
    <name type="common">Brown alga</name>
    <name type="synonym">Conferva siliculosa</name>
    <dbReference type="NCBI Taxonomy" id="2880"/>
    <lineage>
        <taxon>Eukaryota</taxon>
        <taxon>Sar</taxon>
        <taxon>Stramenopiles</taxon>
        <taxon>Ochrophyta</taxon>
        <taxon>PX clade</taxon>
        <taxon>Phaeophyceae</taxon>
        <taxon>Ectocarpales</taxon>
        <taxon>Ectocarpaceae</taxon>
        <taxon>Ectocarpus</taxon>
    </lineage>
</organism>
<dbReference type="SFLD" id="SFLDF00275">
    <property type="entry name" value="adenosine_C2_methyltransferase"/>
    <property type="match status" value="1"/>
</dbReference>
<keyword evidence="12" id="KW-0411">Iron-sulfur</keyword>
<dbReference type="Gene3D" id="3.20.20.70">
    <property type="entry name" value="Aldolase class I"/>
    <property type="match status" value="1"/>
</dbReference>
<dbReference type="STRING" id="2880.D7FI54"/>
<dbReference type="InterPro" id="IPR007197">
    <property type="entry name" value="rSAM"/>
</dbReference>
<evidence type="ECO:0000256" key="2">
    <source>
        <dbReference type="ARBA" id="ARBA00004496"/>
    </source>
</evidence>
<dbReference type="GO" id="GO:0030488">
    <property type="term" value="P:tRNA methylation"/>
    <property type="evidence" value="ECO:0007669"/>
    <property type="project" value="InterPro"/>
</dbReference>
<dbReference type="GO" id="GO:0005737">
    <property type="term" value="C:cytoplasm"/>
    <property type="evidence" value="ECO:0007669"/>
    <property type="project" value="UniProtKB-SubCell"/>
</dbReference>
<dbReference type="SUPFAM" id="SSF102114">
    <property type="entry name" value="Radical SAM enzymes"/>
    <property type="match status" value="1"/>
</dbReference>
<dbReference type="HAMAP" id="MF_01849">
    <property type="entry name" value="RNA_methyltr_RlmN"/>
    <property type="match status" value="1"/>
</dbReference>
<dbReference type="Proteomes" id="UP000002630">
    <property type="component" value="Unassembled WGS sequence"/>
</dbReference>
<keyword evidence="8" id="KW-0949">S-adenosyl-L-methionine</keyword>
<keyword evidence="5" id="KW-0698">rRNA processing</keyword>
<dbReference type="SFLD" id="SFLDS00029">
    <property type="entry name" value="Radical_SAM"/>
    <property type="match status" value="1"/>
</dbReference>
<dbReference type="InterPro" id="IPR048641">
    <property type="entry name" value="RlmN_N"/>
</dbReference>
<dbReference type="InterPro" id="IPR027492">
    <property type="entry name" value="RNA_MTrfase_RlmN"/>
</dbReference>
<keyword evidence="11" id="KW-0408">Iron</keyword>
<sequence length="335" mass="36628">MGEPKFRAKQVLKWIFEGGAESFEDMANIPKTLRAKLAKVATVGALEVAARQVSKDGTKKLAYRLSDGQIIESVLMPYSDGRRTACISSQAGCAMGCVFCATGQMGFKRQLSAAEIFEQAYRFSQELQKRGDRLSNVVFMGMGEPLANYKNVMEAVRRINTELGIGARHITISTVGLVPRILRLSQENIQVKLAVSLHAANDRERGALLPVNRRFPLSELMDACREYVDVSGRRMTFEWALIQGENDSAEVASELGRLLRPLKGMCHVNIIPLNPTDGYKGGPSMADAVNQFVEVLAKNGVPATPRIRRGIDIDAGCGQLTAKVSQDEVLGKGLL</sequence>
<evidence type="ECO:0000256" key="4">
    <source>
        <dbReference type="ARBA" id="ARBA00022490"/>
    </source>
</evidence>
<keyword evidence="6" id="KW-0489">Methyltransferase</keyword>
<dbReference type="FunCoup" id="D7FI54">
    <property type="interactions" value="12"/>
</dbReference>
<comment type="subcellular location">
    <subcellularLocation>
        <location evidence="2">Cytoplasm</location>
    </subcellularLocation>
</comment>
<protein>
    <recommendedName>
        <fullName evidence="13">Radical SAM core domain-containing protein</fullName>
    </recommendedName>
</protein>
<keyword evidence="15" id="KW-1185">Reference proteome</keyword>
<gene>
    <name evidence="14" type="ORF">Esi_0117_0066</name>
</gene>
<dbReference type="InterPro" id="IPR040072">
    <property type="entry name" value="Methyltransferase_A"/>
</dbReference>
<keyword evidence="3" id="KW-0004">4Fe-4S</keyword>
<evidence type="ECO:0000256" key="11">
    <source>
        <dbReference type="ARBA" id="ARBA00023004"/>
    </source>
</evidence>
<dbReference type="OrthoDB" id="538249at2759"/>
<dbReference type="Gene3D" id="1.10.150.530">
    <property type="match status" value="1"/>
</dbReference>
<dbReference type="Pfam" id="PF04055">
    <property type="entry name" value="Radical_SAM"/>
    <property type="match status" value="1"/>
</dbReference>
<dbReference type="Pfam" id="PF21016">
    <property type="entry name" value="RlmN_N"/>
    <property type="match status" value="1"/>
</dbReference>
<keyword evidence="4" id="KW-0963">Cytoplasm</keyword>
<evidence type="ECO:0000256" key="1">
    <source>
        <dbReference type="ARBA" id="ARBA00001966"/>
    </source>
</evidence>
<name>D7FI54_ECTSI</name>
<dbReference type="InterPro" id="IPR058240">
    <property type="entry name" value="rSAM_sf"/>
</dbReference>
<evidence type="ECO:0000256" key="9">
    <source>
        <dbReference type="ARBA" id="ARBA00022694"/>
    </source>
</evidence>